<dbReference type="OrthoDB" id="2120499at2759"/>
<dbReference type="GO" id="GO:0008017">
    <property type="term" value="F:microtubule binding"/>
    <property type="evidence" value="ECO:0007669"/>
    <property type="project" value="InterPro"/>
</dbReference>
<evidence type="ECO:0000313" key="2">
    <source>
        <dbReference type="Proteomes" id="UP000077115"/>
    </source>
</evidence>
<dbReference type="eggNOG" id="ENOG502T751">
    <property type="taxonomic scope" value="Eukaryota"/>
</dbReference>
<dbReference type="GO" id="GO:0045944">
    <property type="term" value="P:positive regulation of transcription by RNA polymerase II"/>
    <property type="evidence" value="ECO:0007669"/>
    <property type="project" value="TreeGrafter"/>
</dbReference>
<protein>
    <submittedName>
        <fullName evidence="1">Uncharacterized protein</fullName>
    </submittedName>
</protein>
<dbReference type="InterPro" id="IPR026124">
    <property type="entry name" value="Sperm-assoc_Ag8"/>
</dbReference>
<dbReference type="STRING" id="403673.A0A177WYR3"/>
<reference evidence="1 2" key="2">
    <citation type="submission" date="2016-05" db="EMBL/GenBank/DDBJ databases">
        <title>Lineage-specific infection strategies underlie the spectrum of fungal disease in amphibians.</title>
        <authorList>
            <person name="Cuomo C.A."/>
            <person name="Farrer R.A."/>
            <person name="James T."/>
            <person name="Longcore J."/>
            <person name="Birren B."/>
        </authorList>
    </citation>
    <scope>NUCLEOTIDE SEQUENCE [LARGE SCALE GENOMIC DNA]</scope>
    <source>
        <strain evidence="1 2">JEL423</strain>
    </source>
</reference>
<dbReference type="AlphaFoldDB" id="A0A177WYR3"/>
<reference evidence="1 2" key="1">
    <citation type="submission" date="2006-10" db="EMBL/GenBank/DDBJ databases">
        <title>The Genome Sequence of Batrachochytrium dendrobatidis JEL423.</title>
        <authorList>
            <consortium name="The Broad Institute Genome Sequencing Platform"/>
            <person name="Birren B."/>
            <person name="Lander E."/>
            <person name="Galagan J."/>
            <person name="Cuomo C."/>
            <person name="Devon K."/>
            <person name="Jaffe D."/>
            <person name="Butler J."/>
            <person name="Alvarez P."/>
            <person name="Gnerre S."/>
            <person name="Grabherr M."/>
            <person name="Kleber M."/>
            <person name="Mauceli E."/>
            <person name="Brockman W."/>
            <person name="Young S."/>
            <person name="LaButti K."/>
            <person name="Sykes S."/>
            <person name="DeCaprio D."/>
            <person name="Crawford M."/>
            <person name="Koehrsen M."/>
            <person name="Engels R."/>
            <person name="Montgomery P."/>
            <person name="Pearson M."/>
            <person name="Howarth C."/>
            <person name="Larson L."/>
            <person name="White J."/>
            <person name="O'Leary S."/>
            <person name="Kodira C."/>
            <person name="Zeng Q."/>
            <person name="Yandava C."/>
            <person name="Alvarado L."/>
            <person name="Longcore J."/>
            <person name="James T."/>
        </authorList>
    </citation>
    <scope>NUCLEOTIDE SEQUENCE [LARGE SCALE GENOMIC DNA]</scope>
    <source>
        <strain evidence="1 2">JEL423</strain>
    </source>
</reference>
<dbReference type="VEuPathDB" id="FungiDB:BDEG_27979"/>
<accession>A0A177WYR3</accession>
<dbReference type="PANTHER" id="PTHR15510">
    <property type="entry name" value="SPERM-ASSOCIATED ANTIGEN 8"/>
    <property type="match status" value="1"/>
</dbReference>
<evidence type="ECO:0000313" key="1">
    <source>
        <dbReference type="EMBL" id="OAJ44784.1"/>
    </source>
</evidence>
<dbReference type="EMBL" id="DS022313">
    <property type="protein sequence ID" value="OAJ44784.1"/>
    <property type="molecule type" value="Genomic_DNA"/>
</dbReference>
<dbReference type="Pfam" id="PF22584">
    <property type="entry name" value="CFAP143"/>
    <property type="match status" value="1"/>
</dbReference>
<dbReference type="GO" id="GO:0005737">
    <property type="term" value="C:cytoplasm"/>
    <property type="evidence" value="ECO:0007669"/>
    <property type="project" value="TreeGrafter"/>
</dbReference>
<dbReference type="PANTHER" id="PTHR15510:SF5">
    <property type="entry name" value="SPERM-ASSOCIATED ANTIGEN 8"/>
    <property type="match status" value="1"/>
</dbReference>
<dbReference type="GO" id="GO:0005634">
    <property type="term" value="C:nucleus"/>
    <property type="evidence" value="ECO:0007669"/>
    <property type="project" value="TreeGrafter"/>
</dbReference>
<proteinExistence type="predicted"/>
<organism evidence="1 2">
    <name type="scientific">Batrachochytrium dendrobatidis (strain JEL423)</name>
    <dbReference type="NCBI Taxonomy" id="403673"/>
    <lineage>
        <taxon>Eukaryota</taxon>
        <taxon>Fungi</taxon>
        <taxon>Fungi incertae sedis</taxon>
        <taxon>Chytridiomycota</taxon>
        <taxon>Chytridiomycota incertae sedis</taxon>
        <taxon>Chytridiomycetes</taxon>
        <taxon>Rhizophydiales</taxon>
        <taxon>Rhizophydiales incertae sedis</taxon>
        <taxon>Batrachochytrium</taxon>
    </lineage>
</organism>
<gene>
    <name evidence="1" type="ORF">BDEG_27979</name>
</gene>
<sequence length="222" mass="25038">MSDWNKHHGVGATLLENWVEERSVGDTIIKERSDICQLSRNGHKDLLTHSTDTPQEPMQTTSRASYKLVSRSDLASQTVGKRRQLMEAEMLKIAISGQKSQPQINESKQWESTTMHDFCHSDVYPPLVKLGSKLPDQSQSDKYAKPITFWSDYAAKGSGTAVCSTPAKYLHKQGYSQEPNNNEVVGHRAGQIHEMQASDVPIRFGKHPTFSCPIHENRFEKE</sequence>
<name>A0A177WYR3_BATDL</name>
<dbReference type="Proteomes" id="UP000077115">
    <property type="component" value="Unassembled WGS sequence"/>
</dbReference>